<dbReference type="Proteomes" id="UP001152622">
    <property type="component" value="Chromosome 5"/>
</dbReference>
<organism evidence="2 3">
    <name type="scientific">Synaphobranchus kaupii</name>
    <name type="common">Kaup's arrowtooth eel</name>
    <dbReference type="NCBI Taxonomy" id="118154"/>
    <lineage>
        <taxon>Eukaryota</taxon>
        <taxon>Metazoa</taxon>
        <taxon>Chordata</taxon>
        <taxon>Craniata</taxon>
        <taxon>Vertebrata</taxon>
        <taxon>Euteleostomi</taxon>
        <taxon>Actinopterygii</taxon>
        <taxon>Neopterygii</taxon>
        <taxon>Teleostei</taxon>
        <taxon>Anguilliformes</taxon>
        <taxon>Synaphobranchidae</taxon>
        <taxon>Synaphobranchus</taxon>
    </lineage>
</organism>
<feature type="compositionally biased region" description="Acidic residues" evidence="1">
    <location>
        <begin position="46"/>
        <end position="66"/>
    </location>
</feature>
<reference evidence="2" key="1">
    <citation type="journal article" date="2023" name="Science">
        <title>Genome structures resolve the early diversification of teleost fishes.</title>
        <authorList>
            <person name="Parey E."/>
            <person name="Louis A."/>
            <person name="Montfort J."/>
            <person name="Bouchez O."/>
            <person name="Roques C."/>
            <person name="Iampietro C."/>
            <person name="Lluch J."/>
            <person name="Castinel A."/>
            <person name="Donnadieu C."/>
            <person name="Desvignes T."/>
            <person name="Floi Bucao C."/>
            <person name="Jouanno E."/>
            <person name="Wen M."/>
            <person name="Mejri S."/>
            <person name="Dirks R."/>
            <person name="Jansen H."/>
            <person name="Henkel C."/>
            <person name="Chen W.J."/>
            <person name="Zahm M."/>
            <person name="Cabau C."/>
            <person name="Klopp C."/>
            <person name="Thompson A.W."/>
            <person name="Robinson-Rechavi M."/>
            <person name="Braasch I."/>
            <person name="Lecointre G."/>
            <person name="Bobe J."/>
            <person name="Postlethwait J.H."/>
            <person name="Berthelot C."/>
            <person name="Roest Crollius H."/>
            <person name="Guiguen Y."/>
        </authorList>
    </citation>
    <scope>NUCLEOTIDE SEQUENCE</scope>
    <source>
        <strain evidence="2">WJC10195</strain>
    </source>
</reference>
<evidence type="ECO:0000256" key="1">
    <source>
        <dbReference type="SAM" id="MobiDB-lite"/>
    </source>
</evidence>
<feature type="region of interest" description="Disordered" evidence="1">
    <location>
        <begin position="46"/>
        <end position="73"/>
    </location>
</feature>
<dbReference type="AlphaFoldDB" id="A0A9Q1FI12"/>
<evidence type="ECO:0000313" key="3">
    <source>
        <dbReference type="Proteomes" id="UP001152622"/>
    </source>
</evidence>
<keyword evidence="3" id="KW-1185">Reference proteome</keyword>
<name>A0A9Q1FI12_SYNKA</name>
<gene>
    <name evidence="2" type="ORF">SKAU_G00156490</name>
</gene>
<protein>
    <recommendedName>
        <fullName evidence="4">DDE Tnp4 domain-containing protein</fullName>
    </recommendedName>
</protein>
<accession>A0A9Q1FI12</accession>
<evidence type="ECO:0008006" key="4">
    <source>
        <dbReference type="Google" id="ProtNLM"/>
    </source>
</evidence>
<sequence length="170" mass="18374">MKTRWRSIFLKALEVQIPFAVEVIDCCAVLHNLCMKTNDLLDLAADDDDDDDDDDASESLSDEEQDPGNCTSADGLRAQVAAAASLLYGQEPYRLLFGPLGGWAGGWGLRSSEEGKERTLPPGADDEPIATGVMLWLDPRSLSTASYHFQVAAVISPPSVLLPVEGFFNS</sequence>
<evidence type="ECO:0000313" key="2">
    <source>
        <dbReference type="EMBL" id="KAJ8359124.1"/>
    </source>
</evidence>
<dbReference type="EMBL" id="JAINUF010000005">
    <property type="protein sequence ID" value="KAJ8359124.1"/>
    <property type="molecule type" value="Genomic_DNA"/>
</dbReference>
<proteinExistence type="predicted"/>
<comment type="caution">
    <text evidence="2">The sequence shown here is derived from an EMBL/GenBank/DDBJ whole genome shotgun (WGS) entry which is preliminary data.</text>
</comment>